<dbReference type="AlphaFoldDB" id="A0A5B7GI11"/>
<dbReference type="EMBL" id="VSRR010015789">
    <property type="protein sequence ID" value="MPC58562.1"/>
    <property type="molecule type" value="Genomic_DNA"/>
</dbReference>
<organism evidence="1 2">
    <name type="scientific">Portunus trituberculatus</name>
    <name type="common">Swimming crab</name>
    <name type="synonym">Neptunus trituberculatus</name>
    <dbReference type="NCBI Taxonomy" id="210409"/>
    <lineage>
        <taxon>Eukaryota</taxon>
        <taxon>Metazoa</taxon>
        <taxon>Ecdysozoa</taxon>
        <taxon>Arthropoda</taxon>
        <taxon>Crustacea</taxon>
        <taxon>Multicrustacea</taxon>
        <taxon>Malacostraca</taxon>
        <taxon>Eumalacostraca</taxon>
        <taxon>Eucarida</taxon>
        <taxon>Decapoda</taxon>
        <taxon>Pleocyemata</taxon>
        <taxon>Brachyura</taxon>
        <taxon>Eubrachyura</taxon>
        <taxon>Portunoidea</taxon>
        <taxon>Portunidae</taxon>
        <taxon>Portuninae</taxon>
        <taxon>Portunus</taxon>
    </lineage>
</organism>
<comment type="caution">
    <text evidence="1">The sequence shown here is derived from an EMBL/GenBank/DDBJ whole genome shotgun (WGS) entry which is preliminary data.</text>
</comment>
<proteinExistence type="predicted"/>
<gene>
    <name evidence="1" type="ORF">E2C01_052569</name>
</gene>
<accession>A0A5B7GI11</accession>
<evidence type="ECO:0000313" key="2">
    <source>
        <dbReference type="Proteomes" id="UP000324222"/>
    </source>
</evidence>
<protein>
    <submittedName>
        <fullName evidence="1">Uncharacterized protein</fullName>
    </submittedName>
</protein>
<dbReference type="Proteomes" id="UP000324222">
    <property type="component" value="Unassembled WGS sequence"/>
</dbReference>
<keyword evidence="2" id="KW-1185">Reference proteome</keyword>
<sequence>MQNNEVDDEFTAASQLITHPRVACWSITQVRKSAKSFAQLFNLQLCRPLSHHPEELKRLFANHENTATVAKFAERTIHSQVHSELHNQSANHSS</sequence>
<name>A0A5B7GI11_PORTR</name>
<reference evidence="1 2" key="1">
    <citation type="submission" date="2019-05" db="EMBL/GenBank/DDBJ databases">
        <title>Another draft genome of Portunus trituberculatus and its Hox gene families provides insights of decapod evolution.</title>
        <authorList>
            <person name="Jeong J.-H."/>
            <person name="Song I."/>
            <person name="Kim S."/>
            <person name="Choi T."/>
            <person name="Kim D."/>
            <person name="Ryu S."/>
            <person name="Kim W."/>
        </authorList>
    </citation>
    <scope>NUCLEOTIDE SEQUENCE [LARGE SCALE GENOMIC DNA]</scope>
    <source>
        <tissue evidence="1">Muscle</tissue>
    </source>
</reference>
<evidence type="ECO:0000313" key="1">
    <source>
        <dbReference type="EMBL" id="MPC58562.1"/>
    </source>
</evidence>